<gene>
    <name evidence="2" type="ORF">P691DRAFT_686162</name>
</gene>
<dbReference type="InterPro" id="IPR001810">
    <property type="entry name" value="F-box_dom"/>
</dbReference>
<evidence type="ECO:0000313" key="2">
    <source>
        <dbReference type="EMBL" id="KAF9440866.1"/>
    </source>
</evidence>
<proteinExistence type="predicted"/>
<dbReference type="SUPFAM" id="SSF81383">
    <property type="entry name" value="F-box domain"/>
    <property type="match status" value="1"/>
</dbReference>
<dbReference type="OrthoDB" id="3221235at2759"/>
<organism evidence="2 3">
    <name type="scientific">Macrolepiota fuliginosa MF-IS2</name>
    <dbReference type="NCBI Taxonomy" id="1400762"/>
    <lineage>
        <taxon>Eukaryota</taxon>
        <taxon>Fungi</taxon>
        <taxon>Dikarya</taxon>
        <taxon>Basidiomycota</taxon>
        <taxon>Agaricomycotina</taxon>
        <taxon>Agaricomycetes</taxon>
        <taxon>Agaricomycetidae</taxon>
        <taxon>Agaricales</taxon>
        <taxon>Agaricineae</taxon>
        <taxon>Agaricaceae</taxon>
        <taxon>Macrolepiota</taxon>
    </lineage>
</organism>
<feature type="domain" description="F-box" evidence="1">
    <location>
        <begin position="64"/>
        <end position="116"/>
    </location>
</feature>
<protein>
    <recommendedName>
        <fullName evidence="1">F-box domain-containing protein</fullName>
    </recommendedName>
</protein>
<reference evidence="2" key="1">
    <citation type="submission" date="2020-11" db="EMBL/GenBank/DDBJ databases">
        <authorList>
            <consortium name="DOE Joint Genome Institute"/>
            <person name="Ahrendt S."/>
            <person name="Riley R."/>
            <person name="Andreopoulos W."/>
            <person name="Labutti K."/>
            <person name="Pangilinan J."/>
            <person name="Ruiz-Duenas F.J."/>
            <person name="Barrasa J.M."/>
            <person name="Sanchez-Garcia M."/>
            <person name="Camarero S."/>
            <person name="Miyauchi S."/>
            <person name="Serrano A."/>
            <person name="Linde D."/>
            <person name="Babiker R."/>
            <person name="Drula E."/>
            <person name="Ayuso-Fernandez I."/>
            <person name="Pacheco R."/>
            <person name="Padilla G."/>
            <person name="Ferreira P."/>
            <person name="Barriuso J."/>
            <person name="Kellner H."/>
            <person name="Castanera R."/>
            <person name="Alfaro M."/>
            <person name="Ramirez L."/>
            <person name="Pisabarro A.G."/>
            <person name="Kuo A."/>
            <person name="Tritt A."/>
            <person name="Lipzen A."/>
            <person name="He G."/>
            <person name="Yan M."/>
            <person name="Ng V."/>
            <person name="Cullen D."/>
            <person name="Martin F."/>
            <person name="Rosso M.-N."/>
            <person name="Henrissat B."/>
            <person name="Hibbett D."/>
            <person name="Martinez A.T."/>
            <person name="Grigoriev I.V."/>
        </authorList>
    </citation>
    <scope>NUCLEOTIDE SEQUENCE</scope>
    <source>
        <strain evidence="2">MF-IS2</strain>
    </source>
</reference>
<dbReference type="Pfam" id="PF12937">
    <property type="entry name" value="F-box-like"/>
    <property type="match status" value="1"/>
</dbReference>
<keyword evidence="3" id="KW-1185">Reference proteome</keyword>
<accession>A0A9P5X0V8</accession>
<comment type="caution">
    <text evidence="2">The sequence shown here is derived from an EMBL/GenBank/DDBJ whole genome shotgun (WGS) entry which is preliminary data.</text>
</comment>
<evidence type="ECO:0000313" key="3">
    <source>
        <dbReference type="Proteomes" id="UP000807342"/>
    </source>
</evidence>
<dbReference type="EMBL" id="MU152213">
    <property type="protein sequence ID" value="KAF9440866.1"/>
    <property type="molecule type" value="Genomic_DNA"/>
</dbReference>
<dbReference type="AlphaFoldDB" id="A0A9P5X0V8"/>
<evidence type="ECO:0000259" key="1">
    <source>
        <dbReference type="Pfam" id="PF12937"/>
    </source>
</evidence>
<sequence length="146" mass="16484">MNQTACPRCSYHPGNAPLHFDSEDQEVTIISQETRRINDLIRGLYGKRARYLRRLNAIRSSTKSLPPEILTDIFQRVCSSLKDSSGKYPQFTLGAVSTHWRTVVWNSPQLWNNVLLEPLGMPVDSLAQLLQLHLDNAGSAPVTLRL</sequence>
<name>A0A9P5X0V8_9AGAR</name>
<dbReference type="Proteomes" id="UP000807342">
    <property type="component" value="Unassembled WGS sequence"/>
</dbReference>
<dbReference type="Gene3D" id="1.20.1280.50">
    <property type="match status" value="1"/>
</dbReference>
<feature type="non-terminal residue" evidence="2">
    <location>
        <position position="146"/>
    </location>
</feature>
<dbReference type="InterPro" id="IPR036047">
    <property type="entry name" value="F-box-like_dom_sf"/>
</dbReference>